<organism evidence="2 3">
    <name type="scientific">Caerostris darwini</name>
    <dbReference type="NCBI Taxonomy" id="1538125"/>
    <lineage>
        <taxon>Eukaryota</taxon>
        <taxon>Metazoa</taxon>
        <taxon>Ecdysozoa</taxon>
        <taxon>Arthropoda</taxon>
        <taxon>Chelicerata</taxon>
        <taxon>Arachnida</taxon>
        <taxon>Araneae</taxon>
        <taxon>Araneomorphae</taxon>
        <taxon>Entelegynae</taxon>
        <taxon>Araneoidea</taxon>
        <taxon>Araneidae</taxon>
        <taxon>Caerostris</taxon>
    </lineage>
</organism>
<dbReference type="EMBL" id="BPLQ01011923">
    <property type="protein sequence ID" value="GIY61151.1"/>
    <property type="molecule type" value="Genomic_DNA"/>
</dbReference>
<comment type="caution">
    <text evidence="2">The sequence shown here is derived from an EMBL/GenBank/DDBJ whole genome shotgun (WGS) entry which is preliminary data.</text>
</comment>
<evidence type="ECO:0000256" key="1">
    <source>
        <dbReference type="SAM" id="MobiDB-lite"/>
    </source>
</evidence>
<dbReference type="AlphaFoldDB" id="A0AAV4UTB2"/>
<evidence type="ECO:0000313" key="2">
    <source>
        <dbReference type="EMBL" id="GIY61151.1"/>
    </source>
</evidence>
<feature type="compositionally biased region" description="Polar residues" evidence="1">
    <location>
        <begin position="54"/>
        <end position="64"/>
    </location>
</feature>
<dbReference type="Proteomes" id="UP001054837">
    <property type="component" value="Unassembled WGS sequence"/>
</dbReference>
<gene>
    <name evidence="2" type="ORF">CDAR_459661</name>
</gene>
<feature type="region of interest" description="Disordered" evidence="1">
    <location>
        <begin position="54"/>
        <end position="88"/>
    </location>
</feature>
<evidence type="ECO:0000313" key="3">
    <source>
        <dbReference type="Proteomes" id="UP001054837"/>
    </source>
</evidence>
<keyword evidence="3" id="KW-1185">Reference proteome</keyword>
<accession>A0AAV4UTB2</accession>
<name>A0AAV4UTB2_9ARAC</name>
<proteinExistence type="predicted"/>
<sequence length="108" mass="11908">MHATVNQRREVNHIDTCFITDCNCSSSATVGGQCSGQCSVQSIHLKTSVKINRIPTTKVGSGSFSPPPPTKTDRLDEELEPTPKSSTVDRSLEMVREIISSKLYEKKR</sequence>
<reference evidence="2 3" key="1">
    <citation type="submission" date="2021-06" db="EMBL/GenBank/DDBJ databases">
        <title>Caerostris darwini draft genome.</title>
        <authorList>
            <person name="Kono N."/>
            <person name="Arakawa K."/>
        </authorList>
    </citation>
    <scope>NUCLEOTIDE SEQUENCE [LARGE SCALE GENOMIC DNA]</scope>
</reference>
<protein>
    <submittedName>
        <fullName evidence="2">Uncharacterized protein</fullName>
    </submittedName>
</protein>